<dbReference type="Gene3D" id="3.30.590.10">
    <property type="entry name" value="Glutamine synthetase/guanido kinase, catalytic domain"/>
    <property type="match status" value="1"/>
</dbReference>
<dbReference type="InterPro" id="IPR008147">
    <property type="entry name" value="Gln_synt_N"/>
</dbReference>
<dbReference type="PANTHER" id="PTHR43407">
    <property type="entry name" value="GLUTAMINE SYNTHETASE"/>
    <property type="match status" value="1"/>
</dbReference>
<comment type="similarity">
    <text evidence="1">Belongs to the glutamine synthetase family.</text>
</comment>
<dbReference type="InterPro" id="IPR008146">
    <property type="entry name" value="Gln_synth_cat_dom"/>
</dbReference>
<dbReference type="EC" id="6.3.1.2" evidence="3"/>
<dbReference type="PANTHER" id="PTHR43407:SF1">
    <property type="entry name" value="LENGSIN"/>
    <property type="match status" value="1"/>
</dbReference>
<evidence type="ECO:0000259" key="2">
    <source>
        <dbReference type="PROSITE" id="PS51987"/>
    </source>
</evidence>
<feature type="domain" description="GS catalytic" evidence="2">
    <location>
        <begin position="122"/>
        <end position="229"/>
    </location>
</feature>
<dbReference type="GO" id="GO:0019740">
    <property type="term" value="P:nitrogen utilization"/>
    <property type="evidence" value="ECO:0007669"/>
    <property type="project" value="TreeGrafter"/>
</dbReference>
<organism evidence="3">
    <name type="scientific">hydrothermal vent metagenome</name>
    <dbReference type="NCBI Taxonomy" id="652676"/>
    <lineage>
        <taxon>unclassified sequences</taxon>
        <taxon>metagenomes</taxon>
        <taxon>ecological metagenomes</taxon>
    </lineage>
</organism>
<gene>
    <name evidence="3" type="ORF">MNBD_BACTEROID07-1217</name>
</gene>
<dbReference type="Gene3D" id="3.10.20.70">
    <property type="entry name" value="Glutamine synthetase, N-terminal domain"/>
    <property type="match status" value="1"/>
</dbReference>
<protein>
    <submittedName>
        <fullName evidence="3">Glutamine synthetase type I</fullName>
        <ecNumber evidence="3">6.3.1.2</ecNumber>
    </submittedName>
</protein>
<sequence length="229" mass="26025">MNPNPVIQYLNKPAEQLTKDDLIRFIEDYDIQIINFRYVGWDGRLKTLNFIIGSREHLENILTAGERVDGSSLFPFVEAGSSDLYVIPRYKTAFLDPFSEIPTLNILCAYYNSKGYPVESAPEHILKKAHQAFKDKTGYSFDAMGELEYYIISKADGLFKAEDQKAYHESSPFSKWGAFRTEAMKLIAESGGTIKYGHSEVGNFSRDGMVYEQNEIEFLPVNVEDAADQ</sequence>
<dbReference type="InterPro" id="IPR036651">
    <property type="entry name" value="Gln_synt_N_sf"/>
</dbReference>
<evidence type="ECO:0000313" key="3">
    <source>
        <dbReference type="EMBL" id="VAW30092.1"/>
    </source>
</evidence>
<dbReference type="GO" id="GO:0004356">
    <property type="term" value="F:glutamine synthetase activity"/>
    <property type="evidence" value="ECO:0007669"/>
    <property type="project" value="UniProtKB-EC"/>
</dbReference>
<proteinExistence type="inferred from homology"/>
<reference evidence="3" key="1">
    <citation type="submission" date="2018-06" db="EMBL/GenBank/DDBJ databases">
        <authorList>
            <person name="Zhirakovskaya E."/>
        </authorList>
    </citation>
    <scope>NUCLEOTIDE SEQUENCE</scope>
</reference>
<keyword evidence="3" id="KW-0436">Ligase</keyword>
<dbReference type="InterPro" id="IPR014746">
    <property type="entry name" value="Gln_synth/guanido_kin_cat_dom"/>
</dbReference>
<dbReference type="AlphaFoldDB" id="A0A3B0UUN8"/>
<dbReference type="SUPFAM" id="SSF55931">
    <property type="entry name" value="Glutamine synthetase/guanido kinase"/>
    <property type="match status" value="1"/>
</dbReference>
<name>A0A3B0UUN8_9ZZZZ</name>
<dbReference type="PROSITE" id="PS51987">
    <property type="entry name" value="GS_CATALYTIC"/>
    <property type="match status" value="1"/>
</dbReference>
<feature type="non-terminal residue" evidence="3">
    <location>
        <position position="229"/>
    </location>
</feature>
<dbReference type="EMBL" id="UOET01000469">
    <property type="protein sequence ID" value="VAW30092.1"/>
    <property type="molecule type" value="Genomic_DNA"/>
</dbReference>
<accession>A0A3B0UUN8</accession>
<dbReference type="SUPFAM" id="SSF54368">
    <property type="entry name" value="Glutamine synthetase, N-terminal domain"/>
    <property type="match status" value="1"/>
</dbReference>
<dbReference type="GO" id="GO:0006542">
    <property type="term" value="P:glutamine biosynthetic process"/>
    <property type="evidence" value="ECO:0007669"/>
    <property type="project" value="InterPro"/>
</dbReference>
<dbReference type="Pfam" id="PF03951">
    <property type="entry name" value="Gln-synt_N"/>
    <property type="match status" value="1"/>
</dbReference>
<dbReference type="GO" id="GO:0005737">
    <property type="term" value="C:cytoplasm"/>
    <property type="evidence" value="ECO:0007669"/>
    <property type="project" value="TreeGrafter"/>
</dbReference>
<evidence type="ECO:0000256" key="1">
    <source>
        <dbReference type="ARBA" id="ARBA00009897"/>
    </source>
</evidence>
<dbReference type="GO" id="GO:0016020">
    <property type="term" value="C:membrane"/>
    <property type="evidence" value="ECO:0007669"/>
    <property type="project" value="TreeGrafter"/>
</dbReference>